<proteinExistence type="predicted"/>
<protein>
    <submittedName>
        <fullName evidence="3">Uncharacterized protein</fullName>
    </submittedName>
</protein>
<evidence type="ECO:0000256" key="1">
    <source>
        <dbReference type="SAM" id="MobiDB-lite"/>
    </source>
</evidence>
<dbReference type="RefSeq" id="WP_061262402.1">
    <property type="nucleotide sequence ID" value="NZ_BCSZ01000008.1"/>
</dbReference>
<gene>
    <name evidence="3" type="ORF">RMCFA_0514</name>
</gene>
<keyword evidence="2" id="KW-0812">Transmembrane</keyword>
<reference evidence="3 4" key="1">
    <citation type="journal article" date="2016" name="Genome Announc.">
        <title>Draft Genome Sequences of Five Rapidly Growing Mycobacterium Species, M. thermoresistibile, M. fortuitum subsp. acetamidolyticum, M. canariasense, M. brisbanense, and M. novocastrense.</title>
        <authorList>
            <person name="Katahira K."/>
            <person name="Ogura Y."/>
            <person name="Gotoh Y."/>
            <person name="Hayashi T."/>
        </authorList>
    </citation>
    <scope>NUCLEOTIDE SEQUENCE [LARGE SCALE GENOMIC DNA]</scope>
    <source>
        <strain evidence="3 4">JCM6368</strain>
    </source>
</reference>
<dbReference type="AlphaFoldDB" id="A0A117ID21"/>
<evidence type="ECO:0000313" key="3">
    <source>
        <dbReference type="EMBL" id="GAT00400.1"/>
    </source>
</evidence>
<keyword evidence="2" id="KW-1133">Transmembrane helix</keyword>
<dbReference type="Proteomes" id="UP000069705">
    <property type="component" value="Unassembled WGS sequence"/>
</dbReference>
<organism evidence="3 4">
    <name type="scientific">Mycolicibacterium fortuitum subsp. acetamidolyticum</name>
    <dbReference type="NCBI Taxonomy" id="144550"/>
    <lineage>
        <taxon>Bacteria</taxon>
        <taxon>Bacillati</taxon>
        <taxon>Actinomycetota</taxon>
        <taxon>Actinomycetes</taxon>
        <taxon>Mycobacteriales</taxon>
        <taxon>Mycobacteriaceae</taxon>
        <taxon>Mycolicibacterium</taxon>
    </lineage>
</organism>
<feature type="region of interest" description="Disordered" evidence="1">
    <location>
        <begin position="1"/>
        <end position="90"/>
    </location>
</feature>
<evidence type="ECO:0000313" key="4">
    <source>
        <dbReference type="Proteomes" id="UP000069705"/>
    </source>
</evidence>
<feature type="transmembrane region" description="Helical" evidence="2">
    <location>
        <begin position="146"/>
        <end position="170"/>
    </location>
</feature>
<reference evidence="4" key="2">
    <citation type="submission" date="2016-02" db="EMBL/GenBank/DDBJ databases">
        <title>Draft genome sequence of five rapidly growing Mycobacterium species.</title>
        <authorList>
            <person name="Katahira K."/>
            <person name="Gotou Y."/>
            <person name="Iida K."/>
            <person name="Ogura Y."/>
            <person name="Hayashi T."/>
        </authorList>
    </citation>
    <scope>NUCLEOTIDE SEQUENCE [LARGE SCALE GENOMIC DNA]</scope>
    <source>
        <strain evidence="4">JCM6368</strain>
    </source>
</reference>
<name>A0A117ID21_MYCFO</name>
<keyword evidence="2" id="KW-0472">Membrane</keyword>
<accession>A0A117ID21</accession>
<feature type="transmembrane region" description="Helical" evidence="2">
    <location>
        <begin position="114"/>
        <end position="140"/>
    </location>
</feature>
<comment type="caution">
    <text evidence="3">The sequence shown here is derived from an EMBL/GenBank/DDBJ whole genome shotgun (WGS) entry which is preliminary data.</text>
</comment>
<sequence>MSDDGQLPADHPDEDDARTRIIRRQPQDPISRPEPAAEEPHTSIIRRHPTGAMPSAGHAEPQTSLMSGLAGSSADEPQTGLIGRADDDAGTSYVPRARPVIIPRTTGSTNPRTAIVAATLAILSGWATGVIATDLIAGWWRTDRLFCVAIGFLAAISAAATIGGLIAMLLRRRMGRLLVIVGAVIGLLIFASLFIAGARLHPVVYAMPALPLTAIVFTALPSTGRWCASR</sequence>
<evidence type="ECO:0000256" key="2">
    <source>
        <dbReference type="SAM" id="Phobius"/>
    </source>
</evidence>
<feature type="transmembrane region" description="Helical" evidence="2">
    <location>
        <begin position="177"/>
        <end position="197"/>
    </location>
</feature>
<feature type="transmembrane region" description="Helical" evidence="2">
    <location>
        <begin position="203"/>
        <end position="220"/>
    </location>
</feature>
<dbReference type="EMBL" id="BCSZ01000008">
    <property type="protein sequence ID" value="GAT00400.1"/>
    <property type="molecule type" value="Genomic_DNA"/>
</dbReference>